<feature type="transmembrane region" description="Helical" evidence="2">
    <location>
        <begin position="185"/>
        <end position="207"/>
    </location>
</feature>
<reference evidence="3 4" key="1">
    <citation type="journal article" date="2020" name="Nature">
        <title>Six reference-quality genomes reveal evolution of bat adaptations.</title>
        <authorList>
            <person name="Jebb D."/>
            <person name="Huang Z."/>
            <person name="Pippel M."/>
            <person name="Hughes G.M."/>
            <person name="Lavrichenko K."/>
            <person name="Devanna P."/>
            <person name="Winkler S."/>
            <person name="Jermiin L.S."/>
            <person name="Skirmuntt E.C."/>
            <person name="Katzourakis A."/>
            <person name="Burkitt-Gray L."/>
            <person name="Ray D.A."/>
            <person name="Sullivan K.A.M."/>
            <person name="Roscito J.G."/>
            <person name="Kirilenko B.M."/>
            <person name="Davalos L.M."/>
            <person name="Corthals A.P."/>
            <person name="Power M.L."/>
            <person name="Jones G."/>
            <person name="Ransome R.D."/>
            <person name="Dechmann D.K.N."/>
            <person name="Locatelli A.G."/>
            <person name="Puechmaille S.J."/>
            <person name="Fedrigo O."/>
            <person name="Jarvis E.D."/>
            <person name="Hiller M."/>
            <person name="Vernes S.C."/>
            <person name="Myers E.W."/>
            <person name="Teeling E.C."/>
        </authorList>
    </citation>
    <scope>NUCLEOTIDE SEQUENCE [LARGE SCALE GENOMIC DNA]</scope>
    <source>
        <strain evidence="3">Bat1K_MPI-CBG_1</strain>
    </source>
</reference>
<evidence type="ECO:0000313" key="3">
    <source>
        <dbReference type="EMBL" id="KAF6125269.1"/>
    </source>
</evidence>
<keyword evidence="2" id="KW-0812">Transmembrane</keyword>
<feature type="compositionally biased region" description="Polar residues" evidence="1">
    <location>
        <begin position="79"/>
        <end position="90"/>
    </location>
</feature>
<keyword evidence="2" id="KW-1133">Transmembrane helix</keyword>
<organism evidence="3 4">
    <name type="scientific">Phyllostomus discolor</name>
    <name type="common">pale spear-nosed bat</name>
    <dbReference type="NCBI Taxonomy" id="89673"/>
    <lineage>
        <taxon>Eukaryota</taxon>
        <taxon>Metazoa</taxon>
        <taxon>Chordata</taxon>
        <taxon>Craniata</taxon>
        <taxon>Vertebrata</taxon>
        <taxon>Euteleostomi</taxon>
        <taxon>Mammalia</taxon>
        <taxon>Eutheria</taxon>
        <taxon>Laurasiatheria</taxon>
        <taxon>Chiroptera</taxon>
        <taxon>Yangochiroptera</taxon>
        <taxon>Phyllostomidae</taxon>
        <taxon>Phyllostominae</taxon>
        <taxon>Phyllostomus</taxon>
    </lineage>
</organism>
<sequence>MTPSYMILLQCFTEDFQEKEYFCPLSLTCMPPLGRELRSLSERGLCPNPWHVFCTSTPSVKEREGDKCAVLTGPPALSSNSTLPQFTSPEQKVKSGGQESLEAASTQVDLGPHHSWLCLSYLTLRNVDPEQGQAAILMALDLWVTIHFMAVTSATSNFVVIVVVQMKKKLSSVLMQMIHNLCLELSMKGLIFVCPTPTWSLHVYFLYSKSLVVSASFTLSLT</sequence>
<dbReference type="Proteomes" id="UP000664940">
    <property type="component" value="Unassembled WGS sequence"/>
</dbReference>
<gene>
    <name evidence="3" type="ORF">HJG60_009788</name>
</gene>
<feature type="region of interest" description="Disordered" evidence="1">
    <location>
        <begin position="79"/>
        <end position="99"/>
    </location>
</feature>
<evidence type="ECO:0000313" key="4">
    <source>
        <dbReference type="Proteomes" id="UP000664940"/>
    </source>
</evidence>
<evidence type="ECO:0000256" key="2">
    <source>
        <dbReference type="SAM" id="Phobius"/>
    </source>
</evidence>
<name>A0A834EQ94_9CHIR</name>
<dbReference type="EMBL" id="JABVXQ010000002">
    <property type="protein sequence ID" value="KAF6125269.1"/>
    <property type="molecule type" value="Genomic_DNA"/>
</dbReference>
<accession>A0A834EQ94</accession>
<proteinExistence type="predicted"/>
<protein>
    <submittedName>
        <fullName evidence="3">Uncharacterized protein</fullName>
    </submittedName>
</protein>
<dbReference type="AlphaFoldDB" id="A0A834EQ94"/>
<feature type="transmembrane region" description="Helical" evidence="2">
    <location>
        <begin position="142"/>
        <end position="164"/>
    </location>
</feature>
<evidence type="ECO:0000256" key="1">
    <source>
        <dbReference type="SAM" id="MobiDB-lite"/>
    </source>
</evidence>
<keyword evidence="2" id="KW-0472">Membrane</keyword>
<comment type="caution">
    <text evidence="3">The sequence shown here is derived from an EMBL/GenBank/DDBJ whole genome shotgun (WGS) entry which is preliminary data.</text>
</comment>